<sequence length="269" mass="30951">MTLAFGCIGVTAPHQRPAEIVEILCGFFTGFDAFNLSLTNAWWRSYLLDELFWMKCFQGLRTREKHTLGFQSWKKRYVQSRSILFKALKSNHKLQFLGSFAYFVCRGNKQGQTHFQLTHMGGEIFSFDLWFSLLPETSDHRFGGIIYGLQSSSQESCELPHYYHQFVMVSITGDLYCSVLAEQTNIASGLEPSRWYHVALTYNHTAQLQEVHLNGVKVHSKTGTWRYQRHFMTYGQVGSGVEPSGSGWYGFHGVIDAFRVWRGIFCSMM</sequence>
<dbReference type="Pfam" id="PF13385">
    <property type="entry name" value="Laminin_G_3"/>
    <property type="match status" value="1"/>
</dbReference>
<dbReference type="EMBL" id="BSXT01003646">
    <property type="protein sequence ID" value="GMF55031.1"/>
    <property type="molecule type" value="Genomic_DNA"/>
</dbReference>
<name>A0A9W7D379_9STRA</name>
<evidence type="ECO:0000313" key="2">
    <source>
        <dbReference type="Proteomes" id="UP001165121"/>
    </source>
</evidence>
<dbReference type="SUPFAM" id="SSF81383">
    <property type="entry name" value="F-box domain"/>
    <property type="match status" value="1"/>
</dbReference>
<dbReference type="InterPro" id="IPR036047">
    <property type="entry name" value="F-box-like_dom_sf"/>
</dbReference>
<dbReference type="Proteomes" id="UP001165121">
    <property type="component" value="Unassembled WGS sequence"/>
</dbReference>
<dbReference type="AlphaFoldDB" id="A0A9W7D379"/>
<evidence type="ECO:0000313" key="1">
    <source>
        <dbReference type="EMBL" id="GMF55031.1"/>
    </source>
</evidence>
<organism evidence="1 2">
    <name type="scientific">Phytophthora fragariaefolia</name>
    <dbReference type="NCBI Taxonomy" id="1490495"/>
    <lineage>
        <taxon>Eukaryota</taxon>
        <taxon>Sar</taxon>
        <taxon>Stramenopiles</taxon>
        <taxon>Oomycota</taxon>
        <taxon>Peronosporomycetes</taxon>
        <taxon>Peronosporales</taxon>
        <taxon>Peronosporaceae</taxon>
        <taxon>Phytophthora</taxon>
    </lineage>
</organism>
<dbReference type="Gene3D" id="2.60.120.200">
    <property type="match status" value="1"/>
</dbReference>
<comment type="caution">
    <text evidence="1">The sequence shown here is derived from an EMBL/GenBank/DDBJ whole genome shotgun (WGS) entry which is preliminary data.</text>
</comment>
<dbReference type="SUPFAM" id="SSF49899">
    <property type="entry name" value="Concanavalin A-like lectins/glucanases"/>
    <property type="match status" value="1"/>
</dbReference>
<dbReference type="InterPro" id="IPR013320">
    <property type="entry name" value="ConA-like_dom_sf"/>
</dbReference>
<keyword evidence="2" id="KW-1185">Reference proteome</keyword>
<proteinExistence type="predicted"/>
<gene>
    <name evidence="1" type="ORF">Pfra01_002307000</name>
</gene>
<accession>A0A9W7D379</accession>
<dbReference type="OrthoDB" id="3219396at2759"/>
<reference evidence="1" key="1">
    <citation type="submission" date="2023-04" db="EMBL/GenBank/DDBJ databases">
        <title>Phytophthora fragariaefolia NBRC 109709.</title>
        <authorList>
            <person name="Ichikawa N."/>
            <person name="Sato H."/>
            <person name="Tonouchi N."/>
        </authorList>
    </citation>
    <scope>NUCLEOTIDE SEQUENCE</scope>
    <source>
        <strain evidence="1">NBRC 109709</strain>
    </source>
</reference>
<protein>
    <submittedName>
        <fullName evidence="1">Unnamed protein product</fullName>
    </submittedName>
</protein>